<evidence type="ECO:0000256" key="1">
    <source>
        <dbReference type="ARBA" id="ARBA00005896"/>
    </source>
</evidence>
<evidence type="ECO:0000256" key="5">
    <source>
        <dbReference type="ARBA" id="ARBA00023004"/>
    </source>
</evidence>
<dbReference type="GO" id="GO:0000908">
    <property type="term" value="F:taurine dioxygenase activity"/>
    <property type="evidence" value="ECO:0007669"/>
    <property type="project" value="TreeGrafter"/>
</dbReference>
<dbReference type="InterPro" id="IPR003819">
    <property type="entry name" value="TauD/TfdA-like"/>
</dbReference>
<evidence type="ECO:0000256" key="3">
    <source>
        <dbReference type="ARBA" id="ARBA00022964"/>
    </source>
</evidence>
<sequence>VNITEVVAVRAPDSGLPLERRPRTDFPTYIGPATHLAEERARLSALTWEHFDARMMGATIGAELSGIDLTGDLPPSAVDEIASAVADYKVVFFRGQAFTPAQHVAFARNFGELEVHPFIPSNTEEPELVRFEKDADTTGYENQWHHDVTWRECPSKATILRAIQVPDVGGDTLFADMYAAYEVLHADVKAEIDDLEAIHDWAQAFGRRGTLDPARMAEMRERYPEATHPAVCTHELTGRPYLYLNRTFINRFVGQTRPESVDRLDRICRMTDTPEYQCRFHWEPDSVAFWDNRAVQHLACSDYWPETRVMERASIVGERPRR</sequence>
<accession>A0A381SLP3</accession>
<reference evidence="7" key="1">
    <citation type="submission" date="2018-05" db="EMBL/GenBank/DDBJ databases">
        <authorList>
            <person name="Lanie J.A."/>
            <person name="Ng W.-L."/>
            <person name="Kazmierczak K.M."/>
            <person name="Andrzejewski T.M."/>
            <person name="Davidsen T.M."/>
            <person name="Wayne K.J."/>
            <person name="Tettelin H."/>
            <person name="Glass J.I."/>
            <person name="Rusch D."/>
            <person name="Podicherti R."/>
            <person name="Tsui H.-C.T."/>
            <person name="Winkler M.E."/>
        </authorList>
    </citation>
    <scope>NUCLEOTIDE SEQUENCE</scope>
</reference>
<evidence type="ECO:0000259" key="6">
    <source>
        <dbReference type="Pfam" id="PF02668"/>
    </source>
</evidence>
<feature type="non-terminal residue" evidence="7">
    <location>
        <position position="1"/>
    </location>
</feature>
<dbReference type="GO" id="GO:0046872">
    <property type="term" value="F:metal ion binding"/>
    <property type="evidence" value="ECO:0007669"/>
    <property type="project" value="UniProtKB-KW"/>
</dbReference>
<evidence type="ECO:0000256" key="4">
    <source>
        <dbReference type="ARBA" id="ARBA00023002"/>
    </source>
</evidence>
<dbReference type="PANTHER" id="PTHR30468">
    <property type="entry name" value="ALPHA-KETOGLUTARATE-DEPENDENT SULFONATE DIOXYGENASE"/>
    <property type="match status" value="1"/>
</dbReference>
<dbReference type="Pfam" id="PF02668">
    <property type="entry name" value="TauD"/>
    <property type="match status" value="1"/>
</dbReference>
<proteinExistence type="inferred from homology"/>
<keyword evidence="4" id="KW-0560">Oxidoreductase</keyword>
<evidence type="ECO:0000256" key="2">
    <source>
        <dbReference type="ARBA" id="ARBA00022723"/>
    </source>
</evidence>
<dbReference type="SUPFAM" id="SSF51197">
    <property type="entry name" value="Clavaminate synthase-like"/>
    <property type="match status" value="1"/>
</dbReference>
<gene>
    <name evidence="7" type="ORF">METZ01_LOCUS57824</name>
</gene>
<dbReference type="GO" id="GO:0005737">
    <property type="term" value="C:cytoplasm"/>
    <property type="evidence" value="ECO:0007669"/>
    <property type="project" value="TreeGrafter"/>
</dbReference>
<dbReference type="PANTHER" id="PTHR30468:SF1">
    <property type="entry name" value="ALPHA-KETOGLUTARATE-DEPENDENT SULFONATE DIOXYGENASE"/>
    <property type="match status" value="1"/>
</dbReference>
<dbReference type="GO" id="GO:0006790">
    <property type="term" value="P:sulfur compound metabolic process"/>
    <property type="evidence" value="ECO:0007669"/>
    <property type="project" value="TreeGrafter"/>
</dbReference>
<dbReference type="InterPro" id="IPR042098">
    <property type="entry name" value="TauD-like_sf"/>
</dbReference>
<keyword evidence="2" id="KW-0479">Metal-binding</keyword>
<comment type="similarity">
    <text evidence="1">Belongs to the TfdA dioxygenase family.</text>
</comment>
<organism evidence="7">
    <name type="scientific">marine metagenome</name>
    <dbReference type="NCBI Taxonomy" id="408172"/>
    <lineage>
        <taxon>unclassified sequences</taxon>
        <taxon>metagenomes</taxon>
        <taxon>ecological metagenomes</taxon>
    </lineage>
</organism>
<dbReference type="InterPro" id="IPR051323">
    <property type="entry name" value="AtsK-like"/>
</dbReference>
<feature type="domain" description="TauD/TfdA-like" evidence="6">
    <location>
        <begin position="57"/>
        <end position="313"/>
    </location>
</feature>
<keyword evidence="5" id="KW-0408">Iron</keyword>
<dbReference type="Gene3D" id="3.60.130.10">
    <property type="entry name" value="Clavaminate synthase-like"/>
    <property type="match status" value="1"/>
</dbReference>
<dbReference type="EMBL" id="UINC01003284">
    <property type="protein sequence ID" value="SVA04970.1"/>
    <property type="molecule type" value="Genomic_DNA"/>
</dbReference>
<protein>
    <recommendedName>
        <fullName evidence="6">TauD/TfdA-like domain-containing protein</fullName>
    </recommendedName>
</protein>
<evidence type="ECO:0000313" key="7">
    <source>
        <dbReference type="EMBL" id="SVA04970.1"/>
    </source>
</evidence>
<name>A0A381SLP3_9ZZZZ</name>
<keyword evidence="3" id="KW-0223">Dioxygenase</keyword>
<dbReference type="AlphaFoldDB" id="A0A381SLP3"/>